<dbReference type="GO" id="GO:0000974">
    <property type="term" value="C:Prp19 complex"/>
    <property type="evidence" value="ECO:0007669"/>
    <property type="project" value="UniProtKB-ARBA"/>
</dbReference>
<dbReference type="SUPFAM" id="SSF140102">
    <property type="entry name" value="ISY1 domain-like"/>
    <property type="match status" value="1"/>
</dbReference>
<dbReference type="OrthoDB" id="1739576at2759"/>
<dbReference type="EMBL" id="KV745470">
    <property type="protein sequence ID" value="OCK74487.1"/>
    <property type="molecule type" value="Genomic_DNA"/>
</dbReference>
<evidence type="ECO:0000256" key="5">
    <source>
        <dbReference type="ARBA" id="ARBA00023187"/>
    </source>
</evidence>
<evidence type="ECO:0000313" key="8">
    <source>
        <dbReference type="Proteomes" id="UP000250266"/>
    </source>
</evidence>
<dbReference type="GO" id="GO:0005684">
    <property type="term" value="C:U2-type spliceosomal complex"/>
    <property type="evidence" value="ECO:0007669"/>
    <property type="project" value="UniProtKB-ARBA"/>
</dbReference>
<gene>
    <name evidence="7" type="ORF">K432DRAFT_386786</name>
</gene>
<accession>A0A8E2DZD9</accession>
<keyword evidence="6" id="KW-0539">Nucleus</keyword>
<organism evidence="7 8">
    <name type="scientific">Lepidopterella palustris CBS 459.81</name>
    <dbReference type="NCBI Taxonomy" id="1314670"/>
    <lineage>
        <taxon>Eukaryota</taxon>
        <taxon>Fungi</taxon>
        <taxon>Dikarya</taxon>
        <taxon>Ascomycota</taxon>
        <taxon>Pezizomycotina</taxon>
        <taxon>Dothideomycetes</taxon>
        <taxon>Pleosporomycetidae</taxon>
        <taxon>Mytilinidiales</taxon>
        <taxon>Argynnaceae</taxon>
        <taxon>Lepidopterella</taxon>
    </lineage>
</organism>
<evidence type="ECO:0000313" key="7">
    <source>
        <dbReference type="EMBL" id="OCK74487.1"/>
    </source>
</evidence>
<evidence type="ECO:0000256" key="3">
    <source>
        <dbReference type="ARBA" id="ARBA00007002"/>
    </source>
</evidence>
<dbReference type="InterPro" id="IPR009360">
    <property type="entry name" value="Isy1"/>
</dbReference>
<proteinExistence type="inferred from homology"/>
<dbReference type="Proteomes" id="UP000250266">
    <property type="component" value="Unassembled WGS sequence"/>
</dbReference>
<evidence type="ECO:0000256" key="1">
    <source>
        <dbReference type="ARBA" id="ARBA00003777"/>
    </source>
</evidence>
<dbReference type="GO" id="GO:0000350">
    <property type="term" value="P:generation of catalytic spliceosome for second transesterification step"/>
    <property type="evidence" value="ECO:0007669"/>
    <property type="project" value="InterPro"/>
</dbReference>
<keyword evidence="4" id="KW-0747">Spliceosome</keyword>
<keyword evidence="4" id="KW-0507">mRNA processing</keyword>
<evidence type="ECO:0000256" key="6">
    <source>
        <dbReference type="ARBA" id="ARBA00023242"/>
    </source>
</evidence>
<sequence length="248" mass="28558">MARNSEKAQSMLFRFRAAQAADLGILDISRTRRPKIITSIDSIPVCEKWRGQVLKEISRKVTKIQDSALSDFQIRDLNDEINKLMREKHMWEVQIRQLGGPNYMRGGRVLDEEGREVPGGGKGYRYFGRARELPGVKELFEVQAKPAREDEKGGVGERRDMRARVDAGYYGYNLDEEDGTLLEYEKEKEEEAFENLIREEDKGDKGGKEWVELPGDAGDGVGWRLPTLDEVQEELVERRRRRLLDKLG</sequence>
<keyword evidence="5" id="KW-0508">mRNA splicing</keyword>
<comment type="similarity">
    <text evidence="3">Belongs to the ISY1 family.</text>
</comment>
<dbReference type="GO" id="GO:0071014">
    <property type="term" value="C:post-mRNA release spliceosomal complex"/>
    <property type="evidence" value="ECO:0007669"/>
    <property type="project" value="UniProtKB-ARBA"/>
</dbReference>
<evidence type="ECO:0000256" key="4">
    <source>
        <dbReference type="ARBA" id="ARBA00022728"/>
    </source>
</evidence>
<dbReference type="Pfam" id="PF06246">
    <property type="entry name" value="Isy1"/>
    <property type="match status" value="1"/>
</dbReference>
<reference evidence="7 8" key="1">
    <citation type="journal article" date="2016" name="Nat. Commun.">
        <title>Ectomycorrhizal ecology is imprinted in the genome of the dominant symbiotic fungus Cenococcum geophilum.</title>
        <authorList>
            <consortium name="DOE Joint Genome Institute"/>
            <person name="Peter M."/>
            <person name="Kohler A."/>
            <person name="Ohm R.A."/>
            <person name="Kuo A."/>
            <person name="Krutzmann J."/>
            <person name="Morin E."/>
            <person name="Arend M."/>
            <person name="Barry K.W."/>
            <person name="Binder M."/>
            <person name="Choi C."/>
            <person name="Clum A."/>
            <person name="Copeland A."/>
            <person name="Grisel N."/>
            <person name="Haridas S."/>
            <person name="Kipfer T."/>
            <person name="LaButti K."/>
            <person name="Lindquist E."/>
            <person name="Lipzen A."/>
            <person name="Maire R."/>
            <person name="Meier B."/>
            <person name="Mihaltcheva S."/>
            <person name="Molinier V."/>
            <person name="Murat C."/>
            <person name="Poggeler S."/>
            <person name="Quandt C.A."/>
            <person name="Sperisen C."/>
            <person name="Tritt A."/>
            <person name="Tisserant E."/>
            <person name="Crous P.W."/>
            <person name="Henrissat B."/>
            <person name="Nehls U."/>
            <person name="Egli S."/>
            <person name="Spatafora J.W."/>
            <person name="Grigoriev I.V."/>
            <person name="Martin F.M."/>
        </authorList>
    </citation>
    <scope>NUCLEOTIDE SEQUENCE [LARGE SCALE GENOMIC DNA]</scope>
    <source>
        <strain evidence="7 8">CBS 459.81</strain>
    </source>
</reference>
<dbReference type="FunFam" id="1.10.287.660:FF:000001">
    <property type="entry name" value="pre-mRNA-splicing factor ISY1 homolog"/>
    <property type="match status" value="1"/>
</dbReference>
<comment type="function">
    <text evidence="1">Involved in pre-mRNA splicing.</text>
</comment>
<dbReference type="AlphaFoldDB" id="A0A8E2DZD9"/>
<evidence type="ECO:0000256" key="2">
    <source>
        <dbReference type="ARBA" id="ARBA00004123"/>
    </source>
</evidence>
<dbReference type="Gene3D" id="1.10.287.660">
    <property type="entry name" value="Helix hairpin bin"/>
    <property type="match status" value="1"/>
</dbReference>
<protein>
    <submittedName>
        <fullName evidence="7">Pre-mRNA-splicing factor isy1</fullName>
    </submittedName>
</protein>
<comment type="subcellular location">
    <subcellularLocation>
        <location evidence="2">Nucleus</location>
    </subcellularLocation>
</comment>
<name>A0A8E2DZD9_9PEZI</name>
<keyword evidence="8" id="KW-1185">Reference proteome</keyword>
<dbReference type="InterPro" id="IPR029012">
    <property type="entry name" value="Helix_hairpin_bin_sf"/>
</dbReference>
<dbReference type="InterPro" id="IPR037200">
    <property type="entry name" value="Isy1_sf"/>
</dbReference>
<dbReference type="PANTHER" id="PTHR13021">
    <property type="entry name" value="PRE-MRNA-SPLICING FACTOR ISY1"/>
    <property type="match status" value="1"/>
</dbReference>